<sequence>MTHPRFLLSASSFRLRLPPSAFPFPVAGRMTPSSYLYPSHGPITHPPPSTPLGVAPLPFFLDL</sequence>
<reference evidence="1 2" key="1">
    <citation type="journal article" date="2015" name="Genome Biol. Evol.">
        <title>Phylogenomic analyses indicate that early fungi evolved digesting cell walls of algal ancestors of land plants.</title>
        <authorList>
            <person name="Chang Y."/>
            <person name="Wang S."/>
            <person name="Sekimoto S."/>
            <person name="Aerts A.L."/>
            <person name="Choi C."/>
            <person name="Clum A."/>
            <person name="LaButti K.M."/>
            <person name="Lindquist E.A."/>
            <person name="Yee Ngan C."/>
            <person name="Ohm R.A."/>
            <person name="Salamov A.A."/>
            <person name="Grigoriev I.V."/>
            <person name="Spatafora J.W."/>
            <person name="Berbee M.L."/>
        </authorList>
    </citation>
    <scope>NUCLEOTIDE SEQUENCE [LARGE SCALE GENOMIC DNA]</scope>
    <source>
        <strain evidence="1 2">JEL478</strain>
    </source>
</reference>
<accession>A0A139B0M3</accession>
<dbReference type="EMBL" id="KQ965731">
    <property type="protein sequence ID" value="KXS22245.1"/>
    <property type="molecule type" value="Genomic_DNA"/>
</dbReference>
<gene>
    <name evidence="1" type="ORF">M427DRAFT_50581</name>
</gene>
<organism evidence="1 2">
    <name type="scientific">Gonapodya prolifera (strain JEL478)</name>
    <name type="common">Monoblepharis prolifera</name>
    <dbReference type="NCBI Taxonomy" id="1344416"/>
    <lineage>
        <taxon>Eukaryota</taxon>
        <taxon>Fungi</taxon>
        <taxon>Fungi incertae sedis</taxon>
        <taxon>Chytridiomycota</taxon>
        <taxon>Chytridiomycota incertae sedis</taxon>
        <taxon>Monoblepharidomycetes</taxon>
        <taxon>Monoblepharidales</taxon>
        <taxon>Gonapodyaceae</taxon>
        <taxon>Gonapodya</taxon>
    </lineage>
</organism>
<proteinExistence type="predicted"/>
<evidence type="ECO:0000313" key="2">
    <source>
        <dbReference type="Proteomes" id="UP000070544"/>
    </source>
</evidence>
<protein>
    <submittedName>
        <fullName evidence="1">Uncharacterized protein</fullName>
    </submittedName>
</protein>
<name>A0A139B0M3_GONPJ</name>
<dbReference type="AlphaFoldDB" id="A0A139B0M3"/>
<keyword evidence="2" id="KW-1185">Reference proteome</keyword>
<dbReference type="Proteomes" id="UP000070544">
    <property type="component" value="Unassembled WGS sequence"/>
</dbReference>
<evidence type="ECO:0000313" key="1">
    <source>
        <dbReference type="EMBL" id="KXS22245.1"/>
    </source>
</evidence>